<dbReference type="EMBL" id="CP001684">
    <property type="protein sequence ID" value="ACV22661.1"/>
    <property type="molecule type" value="Genomic_DNA"/>
</dbReference>
<dbReference type="NCBIfam" id="NF047619">
    <property type="entry name" value="NADase_discoid"/>
    <property type="match status" value="1"/>
</dbReference>
<dbReference type="InterPro" id="IPR057561">
    <property type="entry name" value="NADase_transloc"/>
</dbReference>
<keyword evidence="2" id="KW-0472">Membrane</keyword>
<dbReference type="Pfam" id="PF12773">
    <property type="entry name" value="DZR"/>
    <property type="match status" value="1"/>
</dbReference>
<dbReference type="AlphaFoldDB" id="C7N6X6"/>
<dbReference type="HOGENOM" id="CLU_972862_0_0_11"/>
<accession>C7N6X6</accession>
<protein>
    <submittedName>
        <fullName evidence="5">F5/8 type C domain-containing protein</fullName>
    </submittedName>
</protein>
<dbReference type="Proteomes" id="UP000002026">
    <property type="component" value="Chromosome"/>
</dbReference>
<keyword evidence="2" id="KW-1133">Transmembrane helix</keyword>
<dbReference type="InterPro" id="IPR025874">
    <property type="entry name" value="DZR"/>
</dbReference>
<dbReference type="PANTHER" id="PTHR40038">
    <property type="entry name" value="MEMBRANE-ASSOCIATED PROTEIN TCAA"/>
    <property type="match status" value="1"/>
</dbReference>
<evidence type="ECO:0000259" key="4">
    <source>
        <dbReference type="Pfam" id="PF25302"/>
    </source>
</evidence>
<dbReference type="Pfam" id="PF25302">
    <property type="entry name" value="NADase_transloc"/>
    <property type="match status" value="1"/>
</dbReference>
<dbReference type="PANTHER" id="PTHR40038:SF1">
    <property type="entry name" value="MEMBRANE-ASSOCIATED PROTEIN TCAA"/>
    <property type="match status" value="1"/>
</dbReference>
<dbReference type="Gene3D" id="2.60.120.260">
    <property type="entry name" value="Galactose-binding domain-like"/>
    <property type="match status" value="1"/>
</dbReference>
<dbReference type="SUPFAM" id="SSF49785">
    <property type="entry name" value="Galactose-binding domain-like"/>
    <property type="match status" value="1"/>
</dbReference>
<evidence type="ECO:0000256" key="1">
    <source>
        <dbReference type="SAM" id="MobiDB-lite"/>
    </source>
</evidence>
<evidence type="ECO:0000313" key="6">
    <source>
        <dbReference type="Proteomes" id="UP000002026"/>
    </source>
</evidence>
<dbReference type="InterPro" id="IPR008979">
    <property type="entry name" value="Galactose-bd-like_sf"/>
</dbReference>
<dbReference type="RefSeq" id="WP_012798763.1">
    <property type="nucleotide sequence ID" value="NC_013165.1"/>
</dbReference>
<feature type="compositionally biased region" description="Low complexity" evidence="1">
    <location>
        <begin position="140"/>
        <end position="152"/>
    </location>
</feature>
<evidence type="ECO:0000256" key="2">
    <source>
        <dbReference type="SAM" id="Phobius"/>
    </source>
</evidence>
<keyword evidence="6" id="KW-1185">Reference proteome</keyword>
<evidence type="ECO:0000313" key="5">
    <source>
        <dbReference type="EMBL" id="ACV22661.1"/>
    </source>
</evidence>
<dbReference type="STRING" id="471855.Shel_16420"/>
<evidence type="ECO:0000259" key="3">
    <source>
        <dbReference type="Pfam" id="PF12773"/>
    </source>
</evidence>
<proteinExistence type="predicted"/>
<organism evidence="5 6">
    <name type="scientific">Slackia heliotrinireducens (strain ATCC 29202 / DSM 20476 / NCTC 11029 / RHS 1)</name>
    <name type="common">Peptococcus heliotrinreducens</name>
    <dbReference type="NCBI Taxonomy" id="471855"/>
    <lineage>
        <taxon>Bacteria</taxon>
        <taxon>Bacillati</taxon>
        <taxon>Actinomycetota</taxon>
        <taxon>Coriobacteriia</taxon>
        <taxon>Eggerthellales</taxon>
        <taxon>Eggerthellaceae</taxon>
        <taxon>Slackia</taxon>
    </lineage>
</organism>
<feature type="compositionally biased region" description="Basic and acidic residues" evidence="1">
    <location>
        <begin position="115"/>
        <end position="130"/>
    </location>
</feature>
<feature type="region of interest" description="Disordered" evidence="1">
    <location>
        <begin position="115"/>
        <end position="172"/>
    </location>
</feature>
<name>C7N6X6_SLAHD</name>
<dbReference type="KEGG" id="shi:Shel_16420"/>
<sequence length="322" mass="34208">MSQQFCTSCGAPVQEGRNFCTSCGAPVASANTQTEVRKPSTQQRICPNCHAAVADGMPFCTSCGHYLDAPVAAPPTQPTAKGPNKTLVAAVAAAVIIVAAVAATLAIIQPWAHDEPDAKSEPAVAHKADKDDAETEDASDATADSDGAADATADSEEEPQADPANTDAAKEEALDASVPAVFDHVRASSELPPDEYNSYYGVNNAVDNDMATAWNEGNESNNGEGEWIEIYADTEQVCTQVRFVPGYPKSELVYNNNCRPKNVTVSFSDGTSIDVEIEDIMGQEITLDLDKPVKTTFVRLTINEVFPGDQWTDCTVAEFHAS</sequence>
<feature type="domain" description="DZANK-type" evidence="3">
    <location>
        <begin position="6"/>
        <end position="64"/>
    </location>
</feature>
<feature type="transmembrane region" description="Helical" evidence="2">
    <location>
        <begin position="87"/>
        <end position="112"/>
    </location>
</feature>
<feature type="domain" description="NAD glycohydrolase translocation F5/8 type C" evidence="4">
    <location>
        <begin position="182"/>
        <end position="318"/>
    </location>
</feature>
<gene>
    <name evidence="5" type="ordered locus">Shel_16420</name>
</gene>
<keyword evidence="2" id="KW-0812">Transmembrane</keyword>
<reference evidence="5 6" key="1">
    <citation type="journal article" date="2009" name="Stand. Genomic Sci.">
        <title>Complete genome sequence of Slackia heliotrinireducens type strain (RHS 1).</title>
        <authorList>
            <person name="Pukall R."/>
            <person name="Lapidus A."/>
            <person name="Nolan M."/>
            <person name="Copeland A."/>
            <person name="Glavina Del Rio T."/>
            <person name="Lucas S."/>
            <person name="Chen F."/>
            <person name="Tice H."/>
            <person name="Cheng J.F."/>
            <person name="Chertkov O."/>
            <person name="Bruce D."/>
            <person name="Goodwin L."/>
            <person name="Kuske C."/>
            <person name="Brettin T."/>
            <person name="Detter J.C."/>
            <person name="Han C."/>
            <person name="Pitluck S."/>
            <person name="Pati A."/>
            <person name="Mavrommatis K."/>
            <person name="Ivanova N."/>
            <person name="Ovchinnikova G."/>
            <person name="Chen A."/>
            <person name="Palaniappan K."/>
            <person name="Schneider S."/>
            <person name="Rohde M."/>
            <person name="Chain P."/>
            <person name="D'haeseleer P."/>
            <person name="Goker M."/>
            <person name="Bristow J."/>
            <person name="Eisen J.A."/>
            <person name="Markowitz V."/>
            <person name="Kyrpides N.C."/>
            <person name="Klenk H.P."/>
            <person name="Hugenholtz P."/>
        </authorList>
    </citation>
    <scope>NUCLEOTIDE SEQUENCE [LARGE SCALE GENOMIC DNA]</scope>
    <source>
        <strain evidence="6">ATCC 29202 / DSM 20476 / NCTC 11029 / RHS 1</strain>
    </source>
</reference>
<dbReference type="eggNOG" id="COG2304">
    <property type="taxonomic scope" value="Bacteria"/>
</dbReference>